<feature type="transmembrane region" description="Helical" evidence="2">
    <location>
        <begin position="378"/>
        <end position="399"/>
    </location>
</feature>
<sequence length="584" mass="64715">MFNNLVTKIRSLFSNENGTTTGALAFGRSVILTSVVVAGVVVGLRQIGTLEGMELRAYDQLMRSRPDQGPDDRLLVVGVTEQDIQTRKEYPIKDDTLAQLLAKLQQYQPRTIGIDILRDVPQGTPQGRIALEKILKQDESIIAGCKMSSVDQPGVPAALGVTEERVGFADLPIDAGGILRRSLLLSTPTPSKVAPPVQHLCNIPDPENQIPSFGFQLALLYLEGENIQPDLTPTGELKIGSTVFHRLTNNAGSYHNAGASDYQIMLNYRSPKNAVKQVSVSEVLDGKIDPSFIKDRVVLIGYTTPIAKDDFYTPYSAGLQDSQKMPGVVIHAQHVSQILSSVLNNRPLMWCWSEGPEMLWILGWSVVGGLLAWRIRRLWLFGLGVVVGVGVLYGTAYVLFLNSGWVPLIPPMIGLVATAIVVVLIERGYAKAIYQGVKKLVLNIEIDEEKKRKQVEAITETESFAELQQKAAELRKNRQRNRRLDDASESNIETNENIPTPPEVEPLEIETNAITLTPQDTETPASEEDNYFQQLQQRGKKLKTDAITPTPQDAEAPASDEDNYFQQLQKRGRRLRKNDEDSNE</sequence>
<dbReference type="Proteomes" id="UP000010471">
    <property type="component" value="Chromosome"/>
</dbReference>
<dbReference type="eggNOG" id="COG4252">
    <property type="taxonomic scope" value="Bacteria"/>
</dbReference>
<feature type="region of interest" description="Disordered" evidence="1">
    <location>
        <begin position="520"/>
        <end position="562"/>
    </location>
</feature>
<dbReference type="AlphaFoldDB" id="K9WMI5"/>
<feature type="transmembrane region" description="Helical" evidence="2">
    <location>
        <begin position="20"/>
        <end position="44"/>
    </location>
</feature>
<dbReference type="RefSeq" id="WP_015185724.1">
    <property type="nucleotide sequence ID" value="NC_019738.1"/>
</dbReference>
<dbReference type="Pfam" id="PF05226">
    <property type="entry name" value="CHASE2"/>
    <property type="match status" value="1"/>
</dbReference>
<feature type="transmembrane region" description="Helical" evidence="2">
    <location>
        <begin position="405"/>
        <end position="425"/>
    </location>
</feature>
<dbReference type="EMBL" id="CP003630">
    <property type="protein sequence ID" value="AFZ21595.1"/>
    <property type="molecule type" value="Genomic_DNA"/>
</dbReference>
<keyword evidence="5" id="KW-1185">Reference proteome</keyword>
<gene>
    <name evidence="4" type="ORF">Mic7113_5994</name>
</gene>
<feature type="compositionally biased region" description="Polar residues" evidence="1">
    <location>
        <begin position="489"/>
        <end position="498"/>
    </location>
</feature>
<dbReference type="HOGENOM" id="CLU_466771_0_0_3"/>
<keyword evidence="2" id="KW-0472">Membrane</keyword>
<dbReference type="STRING" id="1173027.Mic7113_5994"/>
<dbReference type="SMART" id="SM01080">
    <property type="entry name" value="CHASE2"/>
    <property type="match status" value="1"/>
</dbReference>
<dbReference type="OrthoDB" id="337251at2"/>
<feature type="domain" description="CHASE2" evidence="3">
    <location>
        <begin position="50"/>
        <end position="371"/>
    </location>
</feature>
<accession>K9WMI5</accession>
<evidence type="ECO:0000259" key="3">
    <source>
        <dbReference type="SMART" id="SM01080"/>
    </source>
</evidence>
<feature type="region of interest" description="Disordered" evidence="1">
    <location>
        <begin position="475"/>
        <end position="506"/>
    </location>
</feature>
<evidence type="ECO:0000313" key="4">
    <source>
        <dbReference type="EMBL" id="AFZ21595.1"/>
    </source>
</evidence>
<evidence type="ECO:0000313" key="5">
    <source>
        <dbReference type="Proteomes" id="UP000010471"/>
    </source>
</evidence>
<reference evidence="4 5" key="1">
    <citation type="submission" date="2012-06" db="EMBL/GenBank/DDBJ databases">
        <title>Finished chromosome of genome of Microcoleus sp. PCC 7113.</title>
        <authorList>
            <consortium name="US DOE Joint Genome Institute"/>
            <person name="Gugger M."/>
            <person name="Coursin T."/>
            <person name="Rippka R."/>
            <person name="Tandeau De Marsac N."/>
            <person name="Huntemann M."/>
            <person name="Wei C.-L."/>
            <person name="Han J."/>
            <person name="Detter J.C."/>
            <person name="Han C."/>
            <person name="Tapia R."/>
            <person name="Chen A."/>
            <person name="Kyrpides N."/>
            <person name="Mavromatis K."/>
            <person name="Markowitz V."/>
            <person name="Szeto E."/>
            <person name="Ivanova N."/>
            <person name="Pagani I."/>
            <person name="Pati A."/>
            <person name="Goodwin L."/>
            <person name="Nordberg H.P."/>
            <person name="Cantor M.N."/>
            <person name="Hua S.X."/>
            <person name="Woyke T."/>
            <person name="Kerfeld C.A."/>
        </authorList>
    </citation>
    <scope>NUCLEOTIDE SEQUENCE [LARGE SCALE GENOMIC DNA]</scope>
    <source>
        <strain evidence="4 5">PCC 7113</strain>
    </source>
</reference>
<evidence type="ECO:0000256" key="1">
    <source>
        <dbReference type="SAM" id="MobiDB-lite"/>
    </source>
</evidence>
<dbReference type="KEGG" id="mic:Mic7113_5994"/>
<keyword evidence="2 4" id="KW-0812">Transmembrane</keyword>
<keyword evidence="2" id="KW-1133">Transmembrane helix</keyword>
<evidence type="ECO:0000256" key="2">
    <source>
        <dbReference type="SAM" id="Phobius"/>
    </source>
</evidence>
<name>K9WMI5_9CYAN</name>
<feature type="compositionally biased region" description="Basic and acidic residues" evidence="1">
    <location>
        <begin position="475"/>
        <end position="486"/>
    </location>
</feature>
<organism evidence="4 5">
    <name type="scientific">Allocoleopsis franciscana PCC 7113</name>
    <dbReference type="NCBI Taxonomy" id="1173027"/>
    <lineage>
        <taxon>Bacteria</taxon>
        <taxon>Bacillati</taxon>
        <taxon>Cyanobacteriota</taxon>
        <taxon>Cyanophyceae</taxon>
        <taxon>Coleofasciculales</taxon>
        <taxon>Coleofasciculaceae</taxon>
        <taxon>Allocoleopsis</taxon>
        <taxon>Allocoleopsis franciscana</taxon>
    </lineage>
</organism>
<dbReference type="InterPro" id="IPR007890">
    <property type="entry name" value="CHASE2"/>
</dbReference>
<protein>
    <submittedName>
        <fullName evidence="4">Putative transmembrane sensor domain protein</fullName>
    </submittedName>
</protein>
<proteinExistence type="predicted"/>